<dbReference type="AlphaFoldDB" id="A0A7W3T0Z6"/>
<dbReference type="Proteomes" id="UP000530234">
    <property type="component" value="Unassembled WGS sequence"/>
</dbReference>
<evidence type="ECO:0000313" key="2">
    <source>
        <dbReference type="Proteomes" id="UP000530234"/>
    </source>
</evidence>
<reference evidence="2" key="1">
    <citation type="submission" date="2019-10" db="EMBL/GenBank/DDBJ databases">
        <title>Streptomyces sp. nov., a novel actinobacterium isolated from alkaline environment.</title>
        <authorList>
            <person name="Golinska P."/>
        </authorList>
    </citation>
    <scope>NUCLEOTIDE SEQUENCE [LARGE SCALE GENOMIC DNA]</scope>
    <source>
        <strain evidence="2">DSM 42108</strain>
    </source>
</reference>
<protein>
    <recommendedName>
        <fullName evidence="3">GNAT family N-acetyltransferase</fullName>
    </recommendedName>
</protein>
<keyword evidence="2" id="KW-1185">Reference proteome</keyword>
<comment type="caution">
    <text evidence="1">The sequence shown here is derived from an EMBL/GenBank/DDBJ whole genome shotgun (WGS) entry which is preliminary data.</text>
</comment>
<evidence type="ECO:0000313" key="1">
    <source>
        <dbReference type="EMBL" id="MBB0228974.1"/>
    </source>
</evidence>
<organism evidence="1 2">
    <name type="scientific">Streptomyces calidiresistens</name>
    <dbReference type="NCBI Taxonomy" id="1485586"/>
    <lineage>
        <taxon>Bacteria</taxon>
        <taxon>Bacillati</taxon>
        <taxon>Actinomycetota</taxon>
        <taxon>Actinomycetes</taxon>
        <taxon>Kitasatosporales</taxon>
        <taxon>Streptomycetaceae</taxon>
        <taxon>Streptomyces</taxon>
    </lineage>
</organism>
<name>A0A7W3T0Z6_9ACTN</name>
<dbReference type="Gene3D" id="3.40.630.30">
    <property type="match status" value="1"/>
</dbReference>
<proteinExistence type="predicted"/>
<dbReference type="RefSeq" id="WP_182661013.1">
    <property type="nucleotide sequence ID" value="NZ_VKHS01000070.1"/>
</dbReference>
<gene>
    <name evidence="1" type="ORF">FOE67_05450</name>
</gene>
<dbReference type="EMBL" id="VKHS01000070">
    <property type="protein sequence ID" value="MBB0228974.1"/>
    <property type="molecule type" value="Genomic_DNA"/>
</dbReference>
<accession>A0A7W3T0Z6</accession>
<evidence type="ECO:0008006" key="3">
    <source>
        <dbReference type="Google" id="ProtNLM"/>
    </source>
</evidence>
<sequence length="174" mass="19563">MEFGTELLRVRAAGQGDDPAEFLPLFNTNPEFLDANTLRTGVREFTEEDIARYLWQGEVTENSRCLAARTREGDRLVGTVSLLAPHPGEGQPWIGLLLIDGRLDHDRWAGDLLAGLEGALAGEGWRTVYVGPLVELRESVAWWRSRGYVPVEERRDNDKRLVEVHRRELASPSA</sequence>
<dbReference type="SUPFAM" id="SSF55729">
    <property type="entry name" value="Acyl-CoA N-acyltransferases (Nat)"/>
    <property type="match status" value="1"/>
</dbReference>
<dbReference type="InterPro" id="IPR016181">
    <property type="entry name" value="Acyl_CoA_acyltransferase"/>
</dbReference>